<evidence type="ECO:0000259" key="1">
    <source>
        <dbReference type="Pfam" id="PF02771"/>
    </source>
</evidence>
<evidence type="ECO:0000313" key="2">
    <source>
        <dbReference type="EMBL" id="GAL66624.1"/>
    </source>
</evidence>
<accession>A0A090VTK5</accession>
<feature type="domain" description="Acyl-CoA dehydrogenase/oxidase N-terminal" evidence="1">
    <location>
        <begin position="29"/>
        <end position="133"/>
    </location>
</feature>
<organism evidence="2 3">
    <name type="scientific">Jejuia pallidilutea</name>
    <dbReference type="NCBI Taxonomy" id="504487"/>
    <lineage>
        <taxon>Bacteria</taxon>
        <taxon>Pseudomonadati</taxon>
        <taxon>Bacteroidota</taxon>
        <taxon>Flavobacteriia</taxon>
        <taxon>Flavobacteriales</taxon>
        <taxon>Flavobacteriaceae</taxon>
        <taxon>Jejuia</taxon>
    </lineage>
</organism>
<dbReference type="InterPro" id="IPR013786">
    <property type="entry name" value="AcylCoA_DH/ox_N"/>
</dbReference>
<dbReference type="AlphaFoldDB" id="A0A090VTK5"/>
<dbReference type="Proteomes" id="UP000029641">
    <property type="component" value="Unassembled WGS sequence"/>
</dbReference>
<reference evidence="2 3" key="1">
    <citation type="journal article" date="2014" name="Genome Announc.">
        <title>Draft Genome Sequence of Marine Flavobacterium Jejuia pallidilutea Strain 11shimoA1 and Pigmentation Mutants.</title>
        <authorList>
            <person name="Takatani N."/>
            <person name="Nakanishi M."/>
            <person name="Meirelles P."/>
            <person name="Mino S."/>
            <person name="Suda W."/>
            <person name="Oshima K."/>
            <person name="Hattori M."/>
            <person name="Ohkuma M."/>
            <person name="Hosokawa M."/>
            <person name="Miyashita K."/>
            <person name="Thompson F.L."/>
            <person name="Niwa A."/>
            <person name="Sawabe T."/>
            <person name="Sawabe T."/>
        </authorList>
    </citation>
    <scope>NUCLEOTIDE SEQUENCE [LARGE SCALE GENOMIC DNA]</scope>
    <source>
        <strain evidence="2 3">JCM 19301</strain>
    </source>
</reference>
<name>A0A090VTK5_9FLAO</name>
<keyword evidence="2" id="KW-0560">Oxidoreductase</keyword>
<gene>
    <name evidence="2" type="ORF">JCM19301_3102</name>
</gene>
<dbReference type="EMBL" id="BBNR01000005">
    <property type="protein sequence ID" value="GAL66624.1"/>
    <property type="molecule type" value="Genomic_DNA"/>
</dbReference>
<protein>
    <submittedName>
        <fullName evidence="2">Butyryl-CoA dehydrogenase</fullName>
        <ecNumber evidence="2">1.3.8.1</ecNumber>
    </submittedName>
</protein>
<dbReference type="Pfam" id="PF02771">
    <property type="entry name" value="Acyl-CoA_dh_N"/>
    <property type="match status" value="1"/>
</dbReference>
<dbReference type="SUPFAM" id="SSF56645">
    <property type="entry name" value="Acyl-CoA dehydrogenase NM domain-like"/>
    <property type="match status" value="1"/>
</dbReference>
<proteinExistence type="predicted"/>
<dbReference type="GO" id="GO:0050660">
    <property type="term" value="F:flavin adenine dinucleotide binding"/>
    <property type="evidence" value="ECO:0007669"/>
    <property type="project" value="InterPro"/>
</dbReference>
<dbReference type="PANTHER" id="PTHR43884">
    <property type="entry name" value="ACYL-COA DEHYDROGENASE"/>
    <property type="match status" value="1"/>
</dbReference>
<comment type="caution">
    <text evidence="2">The sequence shown here is derived from an EMBL/GenBank/DDBJ whole genome shotgun (WGS) entry which is preliminary data.</text>
</comment>
<dbReference type="Gene3D" id="1.10.540.10">
    <property type="entry name" value="Acyl-CoA dehydrogenase/oxidase, N-terminal domain"/>
    <property type="match status" value="1"/>
</dbReference>
<evidence type="ECO:0000313" key="3">
    <source>
        <dbReference type="Proteomes" id="UP000029641"/>
    </source>
</evidence>
<dbReference type="PANTHER" id="PTHR43884:SF12">
    <property type="entry name" value="ISOVALERYL-COA DEHYDROGENASE, MITOCHONDRIAL-RELATED"/>
    <property type="match status" value="1"/>
</dbReference>
<dbReference type="InterPro" id="IPR009100">
    <property type="entry name" value="AcylCoA_DH/oxidase_NM_dom_sf"/>
</dbReference>
<dbReference type="EC" id="1.3.8.1" evidence="2"/>
<dbReference type="InterPro" id="IPR037069">
    <property type="entry name" value="AcylCoA_DH/ox_N_sf"/>
</dbReference>
<dbReference type="GO" id="GO:0016937">
    <property type="term" value="F:short-chain fatty acyl-CoA dehydrogenase activity"/>
    <property type="evidence" value="ECO:0007669"/>
    <property type="project" value="UniProtKB-EC"/>
</dbReference>
<sequence length="148" mass="16500">METKDILRGGQFLVKESNCEDIFTPEDFNEDQLMMKEAVSEFVDREIWSKKAQFEKKDYALTESCMRKAGELGFLSVAVPEAYGGMGMGFVDTCLVCDYISGATGSFSTAFGAHTGIGTMLLHCMVTKHKRKSMYPNWLLANGLVRIV</sequence>